<gene>
    <name evidence="2" type="ORF">HT99x_000460</name>
    <name evidence="1" type="ORF">HT99x_02975</name>
</gene>
<organism evidence="1">
    <name type="scientific">Candidatus Berkiella aquae</name>
    <dbReference type="NCBI Taxonomy" id="295108"/>
    <lineage>
        <taxon>Bacteria</taxon>
        <taxon>Pseudomonadati</taxon>
        <taxon>Pseudomonadota</taxon>
        <taxon>Gammaproteobacteria</taxon>
        <taxon>Candidatus Berkiellales</taxon>
        <taxon>Candidatus Berkiellaceae</taxon>
        <taxon>Candidatus Berkiella</taxon>
    </lineage>
</organism>
<name>A0A0Q9YD14_9GAMM</name>
<dbReference type="InterPro" id="IPR043519">
    <property type="entry name" value="NT_sf"/>
</dbReference>
<reference evidence="2" key="2">
    <citation type="journal article" date="2016" name="Genome Announc.">
        <title>Draft Genome Sequences of Two Novel Amoeba-Resistant Intranuclear Bacteria, 'Candidatus Berkiella cookevillensis' and 'Candidatus Berkiella aquae'.</title>
        <authorList>
            <person name="Mehari Y.T."/>
            <person name="Arivett B.A."/>
            <person name="Farone A.L."/>
            <person name="Gunderson J.H."/>
            <person name="Farone M.B."/>
        </authorList>
    </citation>
    <scope>NUCLEOTIDE SEQUENCE</scope>
    <source>
        <strain evidence="2">HT99</strain>
    </source>
</reference>
<evidence type="ECO:0000313" key="1">
    <source>
        <dbReference type="EMBL" id="KRG18444.1"/>
    </source>
</evidence>
<sequence length="243" mass="27291">MQNQIQDLPMNVQQSLIDFVNSAKDFCQNSLTSIVLYGSAAEGRLRLTSDVNLILVLKSFDTTHINPLREKLRLYHAAIRLNVMFILESEIPIAVDAFAVKFTDILSRHRVLFGPDPFSDIKVSKEATLARLKQVIINLTLRLRENYALVSLREEQLVHIIADISGPIRACAVAILELEGKHEIHPKEALQTLTQQLNGNWTTLLQNISRSRQEQTLGSGEESATVLELLALLKAMYSYVQSA</sequence>
<protein>
    <recommendedName>
        <fullName evidence="4">Nucleotidyltransferase domain protein</fullName>
    </recommendedName>
</protein>
<dbReference type="Proteomes" id="UP000051497">
    <property type="component" value="Unassembled WGS sequence"/>
</dbReference>
<proteinExistence type="predicted"/>
<dbReference type="EMBL" id="LKAJ01000020">
    <property type="protein sequence ID" value="KRG18444.1"/>
    <property type="molecule type" value="Genomic_DNA"/>
</dbReference>
<evidence type="ECO:0008006" key="4">
    <source>
        <dbReference type="Google" id="ProtNLM"/>
    </source>
</evidence>
<dbReference type="SUPFAM" id="SSF81301">
    <property type="entry name" value="Nucleotidyltransferase"/>
    <property type="match status" value="1"/>
</dbReference>
<evidence type="ECO:0000313" key="2">
    <source>
        <dbReference type="EMBL" id="MCS5709888.1"/>
    </source>
</evidence>
<comment type="caution">
    <text evidence="1">The sequence shown here is derived from an EMBL/GenBank/DDBJ whole genome shotgun (WGS) entry which is preliminary data.</text>
</comment>
<keyword evidence="3" id="KW-1185">Reference proteome</keyword>
<dbReference type="AlphaFoldDB" id="A0A0Q9YD14"/>
<evidence type="ECO:0000313" key="3">
    <source>
        <dbReference type="Proteomes" id="UP000051497"/>
    </source>
</evidence>
<dbReference type="EMBL" id="LKAJ02000001">
    <property type="protein sequence ID" value="MCS5709888.1"/>
    <property type="molecule type" value="Genomic_DNA"/>
</dbReference>
<accession>A0A0Q9YD14</accession>
<reference evidence="2" key="3">
    <citation type="submission" date="2021-06" db="EMBL/GenBank/DDBJ databases">
        <title>Genomic Description and Analysis of Intracellular Bacteria, Candidatus Berkiella cookevillensis and Candidatus Berkiella aquae.</title>
        <authorList>
            <person name="Kidane D.T."/>
            <person name="Mehari Y.T."/>
            <person name="Rice F.C."/>
            <person name="Arivett B.A."/>
            <person name="Farone A.L."/>
            <person name="Berk S.G."/>
            <person name="Farone M.B."/>
        </authorList>
    </citation>
    <scope>NUCLEOTIDE SEQUENCE</scope>
    <source>
        <strain evidence="2">HT99</strain>
    </source>
</reference>
<dbReference type="STRING" id="295108.HT99x_02975"/>
<reference evidence="1" key="1">
    <citation type="submission" date="2015-09" db="EMBL/GenBank/DDBJ databases">
        <title>Draft Genome Sequences of Two Novel Amoeba-resistant Intranuclear Bacteria, Candidatus Berkiella cookevillensis and Candidatus Berkiella aquae.</title>
        <authorList>
            <person name="Mehari Y.T."/>
            <person name="Arivett B.A."/>
            <person name="Farone A.L."/>
            <person name="Gunderson J.H."/>
            <person name="Farone M.B."/>
        </authorList>
    </citation>
    <scope>NUCLEOTIDE SEQUENCE [LARGE SCALE GENOMIC DNA]</scope>
    <source>
        <strain evidence="1">HT99</strain>
    </source>
</reference>
<dbReference type="OrthoDB" id="5507064at2"/>
<dbReference type="Gene3D" id="3.30.460.10">
    <property type="entry name" value="Beta Polymerase, domain 2"/>
    <property type="match status" value="1"/>
</dbReference>
<dbReference type="RefSeq" id="WP_075067566.1">
    <property type="nucleotide sequence ID" value="NZ_LKAJ02000001.1"/>
</dbReference>